<evidence type="ECO:0000256" key="8">
    <source>
        <dbReference type="ARBA" id="ARBA00022989"/>
    </source>
</evidence>
<dbReference type="EMBL" id="DXAW01000141">
    <property type="protein sequence ID" value="HIZ86455.1"/>
    <property type="molecule type" value="Genomic_DNA"/>
</dbReference>
<reference evidence="11" key="2">
    <citation type="submission" date="2021-04" db="EMBL/GenBank/DDBJ databases">
        <authorList>
            <person name="Gilroy R."/>
        </authorList>
    </citation>
    <scope>NUCLEOTIDE SEQUENCE</scope>
    <source>
        <strain evidence="11">Gambia16-554</strain>
    </source>
</reference>
<keyword evidence="5" id="KW-0997">Cell inner membrane</keyword>
<evidence type="ECO:0000256" key="6">
    <source>
        <dbReference type="ARBA" id="ARBA00022692"/>
    </source>
</evidence>
<gene>
    <name evidence="11" type="ORF">IAC04_08185</name>
</gene>
<dbReference type="SUPFAM" id="SSF74653">
    <property type="entry name" value="TolA/TonB C-terminal domain"/>
    <property type="match status" value="1"/>
</dbReference>
<comment type="subcellular location">
    <subcellularLocation>
        <location evidence="1">Cell inner membrane</location>
        <topology evidence="1">Single-pass membrane protein</topology>
        <orientation evidence="1">Periplasmic side</orientation>
    </subcellularLocation>
</comment>
<organism evidence="11 12">
    <name type="scientific">Candidatus Coprenecus stercoravium</name>
    <dbReference type="NCBI Taxonomy" id="2840735"/>
    <lineage>
        <taxon>Bacteria</taxon>
        <taxon>Pseudomonadati</taxon>
        <taxon>Bacteroidota</taxon>
        <taxon>Bacteroidia</taxon>
        <taxon>Bacteroidales</taxon>
        <taxon>Rikenellaceae</taxon>
        <taxon>Rikenellaceae incertae sedis</taxon>
        <taxon>Candidatus Coprenecus</taxon>
    </lineage>
</organism>
<dbReference type="InterPro" id="IPR006260">
    <property type="entry name" value="TonB/TolA_C"/>
</dbReference>
<dbReference type="NCBIfam" id="TIGR01352">
    <property type="entry name" value="tonB_Cterm"/>
    <property type="match status" value="1"/>
</dbReference>
<keyword evidence="6" id="KW-0812">Transmembrane</keyword>
<evidence type="ECO:0000256" key="1">
    <source>
        <dbReference type="ARBA" id="ARBA00004383"/>
    </source>
</evidence>
<name>A0A9D2GSK2_9BACT</name>
<dbReference type="AlphaFoldDB" id="A0A9D2GSK2"/>
<evidence type="ECO:0000313" key="12">
    <source>
        <dbReference type="Proteomes" id="UP000824115"/>
    </source>
</evidence>
<dbReference type="InterPro" id="IPR051045">
    <property type="entry name" value="TonB-dependent_transducer"/>
</dbReference>
<keyword evidence="7" id="KW-0653">Protein transport</keyword>
<dbReference type="GO" id="GO:0098797">
    <property type="term" value="C:plasma membrane protein complex"/>
    <property type="evidence" value="ECO:0007669"/>
    <property type="project" value="TreeGrafter"/>
</dbReference>
<protein>
    <submittedName>
        <fullName evidence="11">Energy transducer TonB</fullName>
    </submittedName>
</protein>
<dbReference type="PANTHER" id="PTHR33446:SF2">
    <property type="entry name" value="PROTEIN TONB"/>
    <property type="match status" value="1"/>
</dbReference>
<evidence type="ECO:0000313" key="11">
    <source>
        <dbReference type="EMBL" id="HIZ86455.1"/>
    </source>
</evidence>
<sequence>MKRFTAYLTVLLPAIISLCLSGCNVTYHTSMPSMPWKMAADSIKPDIPPKFNGGDPKVEFPQWVYQNLNFPEEARKANASGTALVVFTVNQDGTISDINVQESPHESISEEIIRVFSKSPLWTPAYLDEKPIKVVYIMPLTFRFRDSAPRIPNRPRF</sequence>
<dbReference type="InterPro" id="IPR037682">
    <property type="entry name" value="TonB_C"/>
</dbReference>
<comment type="caution">
    <text evidence="11">The sequence shown here is derived from an EMBL/GenBank/DDBJ whole genome shotgun (WGS) entry which is preliminary data.</text>
</comment>
<dbReference type="Pfam" id="PF03544">
    <property type="entry name" value="TonB_C"/>
    <property type="match status" value="1"/>
</dbReference>
<keyword evidence="8" id="KW-1133">Transmembrane helix</keyword>
<evidence type="ECO:0000256" key="7">
    <source>
        <dbReference type="ARBA" id="ARBA00022927"/>
    </source>
</evidence>
<evidence type="ECO:0000256" key="5">
    <source>
        <dbReference type="ARBA" id="ARBA00022519"/>
    </source>
</evidence>
<accession>A0A9D2GSK2</accession>
<keyword evidence="9" id="KW-0472">Membrane</keyword>
<dbReference type="PANTHER" id="PTHR33446">
    <property type="entry name" value="PROTEIN TONB-RELATED"/>
    <property type="match status" value="1"/>
</dbReference>
<keyword evidence="4" id="KW-1003">Cell membrane</keyword>
<evidence type="ECO:0000256" key="4">
    <source>
        <dbReference type="ARBA" id="ARBA00022475"/>
    </source>
</evidence>
<keyword evidence="3" id="KW-0813">Transport</keyword>
<comment type="similarity">
    <text evidence="2">Belongs to the TonB family.</text>
</comment>
<dbReference type="Proteomes" id="UP000824115">
    <property type="component" value="Unassembled WGS sequence"/>
</dbReference>
<feature type="domain" description="TonB C-terminal" evidence="10">
    <location>
        <begin position="55"/>
        <end position="151"/>
    </location>
</feature>
<evidence type="ECO:0000256" key="3">
    <source>
        <dbReference type="ARBA" id="ARBA00022448"/>
    </source>
</evidence>
<dbReference type="Gene3D" id="3.30.1150.10">
    <property type="match status" value="1"/>
</dbReference>
<reference evidence="11" key="1">
    <citation type="journal article" date="2021" name="PeerJ">
        <title>Extensive microbial diversity within the chicken gut microbiome revealed by metagenomics and culture.</title>
        <authorList>
            <person name="Gilroy R."/>
            <person name="Ravi A."/>
            <person name="Getino M."/>
            <person name="Pursley I."/>
            <person name="Horton D.L."/>
            <person name="Alikhan N.F."/>
            <person name="Baker D."/>
            <person name="Gharbi K."/>
            <person name="Hall N."/>
            <person name="Watson M."/>
            <person name="Adriaenssens E.M."/>
            <person name="Foster-Nyarko E."/>
            <person name="Jarju S."/>
            <person name="Secka A."/>
            <person name="Antonio M."/>
            <person name="Oren A."/>
            <person name="Chaudhuri R.R."/>
            <person name="La Ragione R."/>
            <person name="Hildebrand F."/>
            <person name="Pallen M.J."/>
        </authorList>
    </citation>
    <scope>NUCLEOTIDE SEQUENCE</scope>
    <source>
        <strain evidence="11">Gambia16-554</strain>
    </source>
</reference>
<evidence type="ECO:0000259" key="10">
    <source>
        <dbReference type="PROSITE" id="PS52015"/>
    </source>
</evidence>
<dbReference type="GO" id="GO:0031992">
    <property type="term" value="F:energy transducer activity"/>
    <property type="evidence" value="ECO:0007669"/>
    <property type="project" value="TreeGrafter"/>
</dbReference>
<dbReference type="PROSITE" id="PS52015">
    <property type="entry name" value="TONB_CTD"/>
    <property type="match status" value="1"/>
</dbReference>
<dbReference type="GO" id="GO:0055085">
    <property type="term" value="P:transmembrane transport"/>
    <property type="evidence" value="ECO:0007669"/>
    <property type="project" value="InterPro"/>
</dbReference>
<evidence type="ECO:0000256" key="2">
    <source>
        <dbReference type="ARBA" id="ARBA00006555"/>
    </source>
</evidence>
<evidence type="ECO:0000256" key="9">
    <source>
        <dbReference type="ARBA" id="ARBA00023136"/>
    </source>
</evidence>
<dbReference type="GO" id="GO:0015031">
    <property type="term" value="P:protein transport"/>
    <property type="evidence" value="ECO:0007669"/>
    <property type="project" value="UniProtKB-KW"/>
</dbReference>
<proteinExistence type="inferred from homology"/>